<reference evidence="1" key="1">
    <citation type="submission" date="2022-12" db="EMBL/GenBank/DDBJ databases">
        <title>Reference genome sequencing for broad-spectrum identification of bacterial and archaeal isolates by mass spectrometry.</title>
        <authorList>
            <person name="Sekiguchi Y."/>
            <person name="Tourlousse D.M."/>
        </authorList>
    </citation>
    <scope>NUCLEOTIDE SEQUENCE</scope>
    <source>
        <strain evidence="1">TSL-P1</strain>
    </source>
</reference>
<dbReference type="AlphaFoldDB" id="A0A9W6GGI8"/>
<evidence type="ECO:0000313" key="2">
    <source>
        <dbReference type="Proteomes" id="UP001144297"/>
    </source>
</evidence>
<accession>A0A9W6GGI8</accession>
<proteinExistence type="predicted"/>
<sequence>MHLMNEKIDILKDRVKELEKKGILSRIEELLKQLKEFIIQEDKERLLSGMTEICAKCGKEGKACCGSAIEFKYTDELLLINILLGTKFPDEPEFPDMCFFLTTSGCVLFARDAFCINFICDKIKEKIPLEKLKRLRELEGLHLQLQFRLEQILKQISGDRDSLIFYDHSKLNYFHI</sequence>
<comment type="caution">
    <text evidence="1">The sequence shown here is derived from an EMBL/GenBank/DDBJ whole genome shotgun (WGS) entry which is preliminary data.</text>
</comment>
<keyword evidence="2" id="KW-1185">Reference proteome</keyword>
<dbReference type="EMBL" id="BSDX01000001">
    <property type="protein sequence ID" value="GLI53527.1"/>
    <property type="molecule type" value="Genomic_DNA"/>
</dbReference>
<evidence type="ECO:0000313" key="1">
    <source>
        <dbReference type="EMBL" id="GLI53527.1"/>
    </source>
</evidence>
<protein>
    <submittedName>
        <fullName evidence="1">Uncharacterized protein</fullName>
    </submittedName>
</protein>
<dbReference type="Proteomes" id="UP001144297">
    <property type="component" value="Unassembled WGS sequence"/>
</dbReference>
<gene>
    <name evidence="1" type="ORF">TISLANDTSLP1_12200</name>
</gene>
<name>A0A9W6GGI8_9BACT</name>
<organism evidence="1 2">
    <name type="scientific">Thermodesulfovibrio yellowstonii</name>
    <dbReference type="NCBI Taxonomy" id="28262"/>
    <lineage>
        <taxon>Bacteria</taxon>
        <taxon>Pseudomonadati</taxon>
        <taxon>Nitrospirota</taxon>
        <taxon>Thermodesulfovibrionia</taxon>
        <taxon>Thermodesulfovibrionales</taxon>
        <taxon>Thermodesulfovibrionaceae</taxon>
        <taxon>Thermodesulfovibrio</taxon>
    </lineage>
</organism>